<dbReference type="InterPro" id="IPR021133">
    <property type="entry name" value="HEAT_type_2"/>
</dbReference>
<evidence type="ECO:0000256" key="1">
    <source>
        <dbReference type="ARBA" id="ARBA00045876"/>
    </source>
</evidence>
<dbReference type="InterPro" id="IPR016024">
    <property type="entry name" value="ARM-type_fold"/>
</dbReference>
<name>A0A0L7K5N3_OPEBR</name>
<evidence type="ECO:0000256" key="2">
    <source>
        <dbReference type="PROSITE-ProRule" id="PRU00103"/>
    </source>
</evidence>
<evidence type="ECO:0000313" key="3">
    <source>
        <dbReference type="EMBL" id="KOB58194.1"/>
    </source>
</evidence>
<evidence type="ECO:0000313" key="4">
    <source>
        <dbReference type="Proteomes" id="UP000037510"/>
    </source>
</evidence>
<dbReference type="Proteomes" id="UP000037510">
    <property type="component" value="Unassembled WGS sequence"/>
</dbReference>
<dbReference type="PROSITE" id="PS50077">
    <property type="entry name" value="HEAT_REPEAT"/>
    <property type="match status" value="1"/>
</dbReference>
<comment type="caution">
    <text evidence="3">The sequence shown here is derived from an EMBL/GenBank/DDBJ whole genome shotgun (WGS) entry which is preliminary data.</text>
</comment>
<keyword evidence="4" id="KW-1185">Reference proteome</keyword>
<dbReference type="STRING" id="104452.A0A0L7K5N3"/>
<dbReference type="PANTHER" id="PTHR12697:SF5">
    <property type="entry name" value="DEOXYHYPUSINE HYDROXYLASE"/>
    <property type="match status" value="1"/>
</dbReference>
<dbReference type="InterPro" id="IPR004155">
    <property type="entry name" value="PBS_lyase_HEAT"/>
</dbReference>
<gene>
    <name evidence="3" type="ORF">OBRU01_25438</name>
</gene>
<comment type="function">
    <text evidence="1">Catalyzes the hydroxylation of the N(6)-(4-aminobutyl)-L-lysine intermediate produced by deoxyhypusine synthase/DHPS on a critical lysine of the eukaryotic translation initiation factor 5A/eIF-5A. This is the second step of the post-translational modification of that lysine into an unusual amino acid residue named hypusine. Hypusination is unique to mature eIF-5A factor and is essential for its function.</text>
</comment>
<protein>
    <submittedName>
        <fullName evidence="3">Deoxyhypusine hydroxylase</fullName>
    </submittedName>
</protein>
<reference evidence="3 4" key="1">
    <citation type="journal article" date="2015" name="Genome Biol. Evol.">
        <title>The genome of winter moth (Operophtera brumata) provides a genomic perspective on sexual dimorphism and phenology.</title>
        <authorList>
            <person name="Derks M.F."/>
            <person name="Smit S."/>
            <person name="Salis L."/>
            <person name="Schijlen E."/>
            <person name="Bossers A."/>
            <person name="Mateman C."/>
            <person name="Pijl A.S."/>
            <person name="de Ridder D."/>
            <person name="Groenen M.A."/>
            <person name="Visser M.E."/>
            <person name="Megens H.J."/>
        </authorList>
    </citation>
    <scope>NUCLEOTIDE SEQUENCE [LARGE SCALE GENOMIC DNA]</scope>
    <source>
        <strain evidence="3">WM2013NL</strain>
        <tissue evidence="3">Head and thorax</tissue>
    </source>
</reference>
<feature type="repeat" description="HEAT" evidence="2">
    <location>
        <begin position="51"/>
        <end position="90"/>
    </location>
</feature>
<dbReference type="SMART" id="SM00567">
    <property type="entry name" value="EZ_HEAT"/>
    <property type="match status" value="2"/>
</dbReference>
<sequence length="90" mass="9960">MQDVRSVPFLRSALEDTAEHEMVRHEAAEALGSIASDECTDLLKKMQDVRSVPFLRSALEDTAENEMVRHEAAEALGSIASDECTDLLKK</sequence>
<dbReference type="PANTHER" id="PTHR12697">
    <property type="entry name" value="PBS LYASE HEAT-LIKE PROTEIN"/>
    <property type="match status" value="1"/>
</dbReference>
<dbReference type="EMBL" id="JTDY01010463">
    <property type="protein sequence ID" value="KOB58194.1"/>
    <property type="molecule type" value="Genomic_DNA"/>
</dbReference>
<dbReference type="InterPro" id="IPR011989">
    <property type="entry name" value="ARM-like"/>
</dbReference>
<organism evidence="3 4">
    <name type="scientific">Operophtera brumata</name>
    <name type="common">Winter moth</name>
    <name type="synonym">Phalaena brumata</name>
    <dbReference type="NCBI Taxonomy" id="104452"/>
    <lineage>
        <taxon>Eukaryota</taxon>
        <taxon>Metazoa</taxon>
        <taxon>Ecdysozoa</taxon>
        <taxon>Arthropoda</taxon>
        <taxon>Hexapoda</taxon>
        <taxon>Insecta</taxon>
        <taxon>Pterygota</taxon>
        <taxon>Neoptera</taxon>
        <taxon>Endopterygota</taxon>
        <taxon>Lepidoptera</taxon>
        <taxon>Glossata</taxon>
        <taxon>Ditrysia</taxon>
        <taxon>Geometroidea</taxon>
        <taxon>Geometridae</taxon>
        <taxon>Larentiinae</taxon>
        <taxon>Operophtera</taxon>
    </lineage>
</organism>
<accession>A0A0L7K5N3</accession>
<dbReference type="GO" id="GO:0016491">
    <property type="term" value="F:oxidoreductase activity"/>
    <property type="evidence" value="ECO:0007669"/>
    <property type="project" value="TreeGrafter"/>
</dbReference>
<dbReference type="SUPFAM" id="SSF48371">
    <property type="entry name" value="ARM repeat"/>
    <property type="match status" value="1"/>
</dbReference>
<dbReference type="Pfam" id="PF13513">
    <property type="entry name" value="HEAT_EZ"/>
    <property type="match status" value="1"/>
</dbReference>
<proteinExistence type="predicted"/>
<dbReference type="Gene3D" id="1.25.10.10">
    <property type="entry name" value="Leucine-rich Repeat Variant"/>
    <property type="match status" value="1"/>
</dbReference>
<dbReference type="AlphaFoldDB" id="A0A0L7K5N3"/>